<feature type="domain" description="Core-binding (CB)" evidence="7">
    <location>
        <begin position="171"/>
        <end position="279"/>
    </location>
</feature>
<protein>
    <recommendedName>
        <fullName evidence="10">Tyr recombinase domain-containing protein</fullName>
    </recommendedName>
</protein>
<dbReference type="EMBL" id="BAAFSG010000001">
    <property type="protein sequence ID" value="GAB1254844.1"/>
    <property type="molecule type" value="Genomic_DNA"/>
</dbReference>
<name>A0ABQ0EAL4_9BACT</name>
<evidence type="ECO:0000313" key="8">
    <source>
        <dbReference type="EMBL" id="GAB1254844.1"/>
    </source>
</evidence>
<keyword evidence="4" id="KW-0233">DNA recombination</keyword>
<keyword evidence="9" id="KW-1185">Reference proteome</keyword>
<dbReference type="InterPro" id="IPR002104">
    <property type="entry name" value="Integrase_catalytic"/>
</dbReference>
<evidence type="ECO:0000259" key="6">
    <source>
        <dbReference type="PROSITE" id="PS51898"/>
    </source>
</evidence>
<gene>
    <name evidence="8" type="ORF">Defa_23310</name>
</gene>
<evidence type="ECO:0000256" key="3">
    <source>
        <dbReference type="ARBA" id="ARBA00023125"/>
    </source>
</evidence>
<dbReference type="InterPro" id="IPR044068">
    <property type="entry name" value="CB"/>
</dbReference>
<dbReference type="PROSITE" id="PS51900">
    <property type="entry name" value="CB"/>
    <property type="match status" value="1"/>
</dbReference>
<dbReference type="InterPro" id="IPR011010">
    <property type="entry name" value="DNA_brk_join_enz"/>
</dbReference>
<organism evidence="8 9">
    <name type="scientific">Desulfovibrio falkowii</name>
    <dbReference type="NCBI Taxonomy" id="3136602"/>
    <lineage>
        <taxon>Bacteria</taxon>
        <taxon>Pseudomonadati</taxon>
        <taxon>Thermodesulfobacteriota</taxon>
        <taxon>Desulfovibrionia</taxon>
        <taxon>Desulfovibrionales</taxon>
        <taxon>Desulfovibrionaceae</taxon>
        <taxon>Desulfovibrio</taxon>
    </lineage>
</organism>
<comment type="similarity">
    <text evidence="1">Belongs to the 'phage' integrase family.</text>
</comment>
<dbReference type="InterPro" id="IPR050090">
    <property type="entry name" value="Tyrosine_recombinase_XerCD"/>
</dbReference>
<reference evidence="8 9" key="1">
    <citation type="journal article" date="2025" name="Int. J. Syst. Evol. Microbiol.">
        <title>Desulfovibrio falkowii sp. nov., Porphyromonas miyakawae sp. nov., Mediterraneibacter flintii sp. nov. and Owariibacterium komagatae gen. nov., sp. nov., isolated from human faeces.</title>
        <authorList>
            <person name="Hamaguchi T."/>
            <person name="Ohara M."/>
            <person name="Hisatomi A."/>
            <person name="Sekiguchi K."/>
            <person name="Takeda J.I."/>
            <person name="Ueyama J."/>
            <person name="Ito M."/>
            <person name="Nishiwaki H."/>
            <person name="Ogi T."/>
            <person name="Hirayama M."/>
            <person name="Ohkuma M."/>
            <person name="Sakamoto M."/>
            <person name="Ohno K."/>
        </authorList>
    </citation>
    <scope>NUCLEOTIDE SEQUENCE [LARGE SCALE GENOMIC DNA]</scope>
    <source>
        <strain evidence="8 9">13CB8C</strain>
    </source>
</reference>
<dbReference type="PROSITE" id="PS51898">
    <property type="entry name" value="TYR_RECOMBINASE"/>
    <property type="match status" value="1"/>
</dbReference>
<evidence type="ECO:0000256" key="5">
    <source>
        <dbReference type="PROSITE-ProRule" id="PRU01248"/>
    </source>
</evidence>
<dbReference type="Gene3D" id="1.10.443.10">
    <property type="entry name" value="Intergrase catalytic core"/>
    <property type="match status" value="1"/>
</dbReference>
<feature type="domain" description="Tyr recombinase" evidence="6">
    <location>
        <begin position="302"/>
        <end position="495"/>
    </location>
</feature>
<dbReference type="Pfam" id="PF00589">
    <property type="entry name" value="Phage_integrase"/>
    <property type="match status" value="1"/>
</dbReference>
<dbReference type="InterPro" id="IPR010998">
    <property type="entry name" value="Integrase_recombinase_N"/>
</dbReference>
<keyword evidence="2" id="KW-0229">DNA integration</keyword>
<accession>A0ABQ0EAL4</accession>
<dbReference type="Gene3D" id="1.10.150.130">
    <property type="match status" value="1"/>
</dbReference>
<evidence type="ECO:0000256" key="1">
    <source>
        <dbReference type="ARBA" id="ARBA00008857"/>
    </source>
</evidence>
<evidence type="ECO:0000256" key="4">
    <source>
        <dbReference type="ARBA" id="ARBA00023172"/>
    </source>
</evidence>
<evidence type="ECO:0000259" key="7">
    <source>
        <dbReference type="PROSITE" id="PS51900"/>
    </source>
</evidence>
<dbReference type="Proteomes" id="UP001628192">
    <property type="component" value="Unassembled WGS sequence"/>
</dbReference>
<evidence type="ECO:0000256" key="2">
    <source>
        <dbReference type="ARBA" id="ARBA00022908"/>
    </source>
</evidence>
<dbReference type="InterPro" id="IPR013762">
    <property type="entry name" value="Integrase-like_cat_sf"/>
</dbReference>
<dbReference type="PANTHER" id="PTHR30349">
    <property type="entry name" value="PHAGE INTEGRASE-RELATED"/>
    <property type="match status" value="1"/>
</dbReference>
<evidence type="ECO:0000313" key="9">
    <source>
        <dbReference type="Proteomes" id="UP001628192"/>
    </source>
</evidence>
<dbReference type="CDD" id="cd01184">
    <property type="entry name" value="INT_C_like_1"/>
    <property type="match status" value="1"/>
</dbReference>
<dbReference type="SUPFAM" id="SSF56349">
    <property type="entry name" value="DNA breaking-rejoining enzymes"/>
    <property type="match status" value="1"/>
</dbReference>
<sequence length="495" mass="56632">MQREVDAILNEPDKSIVAPDEIRRRINGYLCYLLDRDAQSDDAPISVYVTHPNGVTERLERDTFFLEAARERQGCLNSFTDIETWFPVSITELLADNVFERQEIGRDNAHAIAKSYMAMQVTLRKIQAARVKGDYDLEQAFYSAERTPYPSKDQPVITTPLPEKNLEQTGMVISELIHRYTSTRLTDGAWKERSLKDHTSRLENLADFFGDKAASAVTREDMRAMRDTLRQLPPSRKKSPKYRSKSIEEILAMPHSQTLSIKTVNIIVGAISSMYEWAIREQLLCYNPAKGLSIKDTQPDVDKRAPLSLEDIQKVFFSGDYKISAFANPAYYWAPLIALYTGMRLEEICQLHCEDICQDSEGVWIFDIKEAAGDGLKDKSLKNKNACRFVPTHADLIELGLLQLRDKHVANKECRMFPELKKTTSSPKYGKQVGKNFSRLLAEKGIKGTKSFHSLRHSFSQFFKVRDLHNDMFRQIFGHEIAELAGRQYCNLPLK</sequence>
<proteinExistence type="inferred from homology"/>
<comment type="caution">
    <text evidence="8">The sequence shown here is derived from an EMBL/GenBank/DDBJ whole genome shotgun (WGS) entry which is preliminary data.</text>
</comment>
<evidence type="ECO:0008006" key="10">
    <source>
        <dbReference type="Google" id="ProtNLM"/>
    </source>
</evidence>
<keyword evidence="3 5" id="KW-0238">DNA-binding</keyword>
<dbReference type="PANTHER" id="PTHR30349:SF41">
    <property type="entry name" value="INTEGRASE_RECOMBINASE PROTEIN MJ0367-RELATED"/>
    <property type="match status" value="1"/>
</dbReference>